<evidence type="ECO:0000256" key="1">
    <source>
        <dbReference type="SAM" id="MobiDB-lite"/>
    </source>
</evidence>
<gene>
    <name evidence="4" type="primary">LOC102805178</name>
</gene>
<dbReference type="InterPro" id="IPR041588">
    <property type="entry name" value="Integrase_H2C2"/>
</dbReference>
<evidence type="ECO:0000313" key="4">
    <source>
        <dbReference type="RefSeq" id="XP_006823822.1"/>
    </source>
</evidence>
<protein>
    <submittedName>
        <fullName evidence="4">Mucin-22-like</fullName>
    </submittedName>
</protein>
<accession>A0ABM0MUY1</accession>
<dbReference type="RefSeq" id="XP_006823822.1">
    <property type="nucleotide sequence ID" value="XM_006823759.1"/>
</dbReference>
<dbReference type="Pfam" id="PF17921">
    <property type="entry name" value="Integrase_H2C2"/>
    <property type="match status" value="1"/>
</dbReference>
<evidence type="ECO:0000313" key="3">
    <source>
        <dbReference type="Proteomes" id="UP000694865"/>
    </source>
</evidence>
<feature type="domain" description="Integrase zinc-binding" evidence="2">
    <location>
        <begin position="1211"/>
        <end position="1259"/>
    </location>
</feature>
<dbReference type="Gene3D" id="1.10.340.70">
    <property type="match status" value="1"/>
</dbReference>
<reference evidence="4" key="1">
    <citation type="submission" date="2025-08" db="UniProtKB">
        <authorList>
            <consortium name="RefSeq"/>
        </authorList>
    </citation>
    <scope>IDENTIFICATION</scope>
    <source>
        <tissue evidence="4">Testes</tissue>
    </source>
</reference>
<feature type="compositionally biased region" description="Low complexity" evidence="1">
    <location>
        <begin position="395"/>
        <end position="412"/>
    </location>
</feature>
<evidence type="ECO:0000259" key="2">
    <source>
        <dbReference type="Pfam" id="PF17921"/>
    </source>
</evidence>
<dbReference type="GeneID" id="102805178"/>
<organism evidence="3 4">
    <name type="scientific">Saccoglossus kowalevskii</name>
    <name type="common">Acorn worm</name>
    <dbReference type="NCBI Taxonomy" id="10224"/>
    <lineage>
        <taxon>Eukaryota</taxon>
        <taxon>Metazoa</taxon>
        <taxon>Hemichordata</taxon>
        <taxon>Enteropneusta</taxon>
        <taxon>Harrimaniidae</taxon>
        <taxon>Saccoglossus</taxon>
    </lineage>
</organism>
<feature type="region of interest" description="Disordered" evidence="1">
    <location>
        <begin position="393"/>
        <end position="418"/>
    </location>
</feature>
<name>A0ABM0MUY1_SACKO</name>
<keyword evidence="3" id="KW-1185">Reference proteome</keyword>
<proteinExistence type="predicted"/>
<dbReference type="Proteomes" id="UP000694865">
    <property type="component" value="Unplaced"/>
</dbReference>
<sequence>MHTIKSGALDDIQYIVTDTEETTQTAIKEISITDLKAEDETTMRISSTAPQILDVERTGLKTEVQRVSTLSTPMIGKSTAKEAEASSLAATGVSTTVPTPSVDRTTANSSTTSRKTTYVVEMKSIIPHIGVTTEELQSTLKEITLQDFTAEAIHFSTAKTSAQPTTALLEEATVTDFKTIASSIAPTDGSTELPITQFDDATTTEVLTFKDMDDLTTVEEAIVATSVSKSPYLYASTETIDKGPTTSRETSDIVDTKSIIPRIGVTTEELQSALKEITLPDFTTEATHSSTVRTSAVPTTALLEEATLTDYITQATHTSVAKSSTQPTTAVLQEATFTGSTTSKTISDVFETMSIIPHIGVTTEEIQSAIKEITLPEIITTFDASGLITSDVEHSTTSSETASTTSATSTETINGDFKTEASRVAATDGSTKLPISHFDEATDFTTEATNSSTVRTSAQPTTALLEEATLTVQSERRANGYLSYFTEVVTMFEASDLTTSDEDRLTTPIVPTASTSDTSIETIYGDFKTEASSIAATDGPTELPITHFDEATTKDFTTQVIHTKGAKSSTQPTTALLEEAVFTVLTLKDIDDFTTVEEAIVATSVSESPYLYASTENIDKGSTTSRETSDVVETKSIIPHTGVTTEELQSALKEITLLAEAIHFSTVKTSSQPTTSLLEEATVTDFKTIASSIAPTDGSTELPITQFDEATTIDFTTQAIHTSIKESSSQSTTALKEEATFTDFKTEASSIAVTDGPTKLLITQFDEATDLSTKSIHTSVAKPSTQPTTALIEETTFTGMASPTTSRKISDVVETKSIIPHTDVTTEEFQSAVKEITLPDFTAEAIHSSTVKTSAQPTTSLLEEATVTEVVTMFEASDLTTSDVERLTTSSVPASTTSATSIETIDGAEAIHSSTVKASSQPTTALLEEAIVTDFKTEVSEVSTKLPISHIDEATTTGGDSRLQDSAAISTPWHQSPFGELPGDPQKVGAIRQEVDSLFTKGAIHRIGDPTLSPGFYPQVSVVPKTTTETQLAVPNFTTEATHSSTVRKSVEPTTALLEETTLTDFKTEASSIAPTDGSTELPITQFDEATTTGSTTSRMTTDVDETKYFIPHIRVTTDELQSALKEITLPDFTAEATHSNIAKTTLLKETADFTSKSIHSSIAETSPQSTTSITEVTTLTENGSIGNRILYRVYRNRSVPGGKTVRQVVVPKLLRTRVMEIAHDSIFGGHMGIKETEDRIVTSFYLSGLHPDVTSFCHVMCARRLFQKDQL</sequence>